<evidence type="ECO:0000313" key="3">
    <source>
        <dbReference type="Proteomes" id="UP000027195"/>
    </source>
</evidence>
<organism evidence="2 3">
    <name type="scientific">Botryobasidium botryosum (strain FD-172 SS1)</name>
    <dbReference type="NCBI Taxonomy" id="930990"/>
    <lineage>
        <taxon>Eukaryota</taxon>
        <taxon>Fungi</taxon>
        <taxon>Dikarya</taxon>
        <taxon>Basidiomycota</taxon>
        <taxon>Agaricomycotina</taxon>
        <taxon>Agaricomycetes</taxon>
        <taxon>Cantharellales</taxon>
        <taxon>Botryobasidiaceae</taxon>
        <taxon>Botryobasidium</taxon>
    </lineage>
</organism>
<sequence>MVIADPERASWINNNPCLSYSAPSCSPSVNTISNYSAHTPTPSARPVRLQRELELPPSPRTGRGGRRDKVRSTLMYQTSEKSQIPTIVILNPRFFAWFFSNFPSQAPHEPLQTAVQPTSKGAIGSTVV</sequence>
<feature type="region of interest" description="Disordered" evidence="1">
    <location>
        <begin position="31"/>
        <end position="71"/>
    </location>
</feature>
<evidence type="ECO:0000313" key="2">
    <source>
        <dbReference type="EMBL" id="KDQ10278.1"/>
    </source>
</evidence>
<proteinExistence type="predicted"/>
<evidence type="ECO:0000256" key="1">
    <source>
        <dbReference type="SAM" id="MobiDB-lite"/>
    </source>
</evidence>
<dbReference type="EMBL" id="KL198069">
    <property type="protein sequence ID" value="KDQ10278.1"/>
    <property type="molecule type" value="Genomic_DNA"/>
</dbReference>
<feature type="compositionally biased region" description="Polar residues" evidence="1">
    <location>
        <begin position="31"/>
        <end position="42"/>
    </location>
</feature>
<dbReference type="InParanoid" id="A0A067M3E1"/>
<dbReference type="Proteomes" id="UP000027195">
    <property type="component" value="Unassembled WGS sequence"/>
</dbReference>
<dbReference type="HOGENOM" id="CLU_1959225_0_0_1"/>
<keyword evidence="3" id="KW-1185">Reference proteome</keyword>
<name>A0A067M3E1_BOTB1</name>
<dbReference type="AlphaFoldDB" id="A0A067M3E1"/>
<reference evidence="3" key="1">
    <citation type="journal article" date="2014" name="Proc. Natl. Acad. Sci. U.S.A.">
        <title>Extensive sampling of basidiomycete genomes demonstrates inadequacy of the white-rot/brown-rot paradigm for wood decay fungi.</title>
        <authorList>
            <person name="Riley R."/>
            <person name="Salamov A.A."/>
            <person name="Brown D.W."/>
            <person name="Nagy L.G."/>
            <person name="Floudas D."/>
            <person name="Held B.W."/>
            <person name="Levasseur A."/>
            <person name="Lombard V."/>
            <person name="Morin E."/>
            <person name="Otillar R."/>
            <person name="Lindquist E.A."/>
            <person name="Sun H."/>
            <person name="LaButti K.M."/>
            <person name="Schmutz J."/>
            <person name="Jabbour D."/>
            <person name="Luo H."/>
            <person name="Baker S.E."/>
            <person name="Pisabarro A.G."/>
            <person name="Walton J.D."/>
            <person name="Blanchette R.A."/>
            <person name="Henrissat B."/>
            <person name="Martin F."/>
            <person name="Cullen D."/>
            <person name="Hibbett D.S."/>
            <person name="Grigoriev I.V."/>
        </authorList>
    </citation>
    <scope>NUCLEOTIDE SEQUENCE [LARGE SCALE GENOMIC DNA]</scope>
    <source>
        <strain evidence="3">FD-172 SS1</strain>
    </source>
</reference>
<gene>
    <name evidence="2" type="ORF">BOTBODRAFT_497689</name>
</gene>
<accession>A0A067M3E1</accession>
<feature type="region of interest" description="Disordered" evidence="1">
    <location>
        <begin position="109"/>
        <end position="128"/>
    </location>
</feature>
<protein>
    <submittedName>
        <fullName evidence="2">Uncharacterized protein</fullName>
    </submittedName>
</protein>